<protein>
    <recommendedName>
        <fullName evidence="3">Transposase IS200-like domain-containing protein</fullName>
    </recommendedName>
</protein>
<dbReference type="GO" id="GO:0004803">
    <property type="term" value="F:transposase activity"/>
    <property type="evidence" value="ECO:0007669"/>
    <property type="project" value="InterPro"/>
</dbReference>
<evidence type="ECO:0008006" key="3">
    <source>
        <dbReference type="Google" id="ProtNLM"/>
    </source>
</evidence>
<dbReference type="GO" id="GO:0003677">
    <property type="term" value="F:DNA binding"/>
    <property type="evidence" value="ECO:0007669"/>
    <property type="project" value="InterPro"/>
</dbReference>
<proteinExistence type="predicted"/>
<dbReference type="AlphaFoldDB" id="A0A424YCW3"/>
<dbReference type="Proteomes" id="UP000285138">
    <property type="component" value="Unassembled WGS sequence"/>
</dbReference>
<dbReference type="EMBL" id="QZAA01000197">
    <property type="protein sequence ID" value="RQD74636.1"/>
    <property type="molecule type" value="Genomic_DNA"/>
</dbReference>
<evidence type="ECO:0000313" key="1">
    <source>
        <dbReference type="EMBL" id="RQD74636.1"/>
    </source>
</evidence>
<reference evidence="1 2" key="1">
    <citation type="submission" date="2018-08" db="EMBL/GenBank/DDBJ databases">
        <title>The metabolism and importance of syntrophic acetate oxidation coupled to methane or sulfide production in haloalkaline environments.</title>
        <authorList>
            <person name="Timmers P.H.A."/>
            <person name="Vavourakis C.D."/>
            <person name="Sorokin D.Y."/>
            <person name="Sinninghe Damste J.S."/>
            <person name="Muyzer G."/>
            <person name="Stams A.J.M."/>
            <person name="Plugge C.M."/>
        </authorList>
    </citation>
    <scope>NUCLEOTIDE SEQUENCE [LARGE SCALE GENOMIC DNA]</scope>
    <source>
        <strain evidence="1">MSAO_Bac1</strain>
    </source>
</reference>
<organism evidence="1 2">
    <name type="scientific">Candidatus Syntrophonatronum acetioxidans</name>
    <dbReference type="NCBI Taxonomy" id="1795816"/>
    <lineage>
        <taxon>Bacteria</taxon>
        <taxon>Bacillati</taxon>
        <taxon>Bacillota</taxon>
        <taxon>Clostridia</taxon>
        <taxon>Eubacteriales</taxon>
        <taxon>Syntrophomonadaceae</taxon>
        <taxon>Candidatus Syntrophonatronum</taxon>
    </lineage>
</organism>
<comment type="caution">
    <text evidence="1">The sequence shown here is derived from an EMBL/GenBank/DDBJ whole genome shotgun (WGS) entry which is preliminary data.</text>
</comment>
<name>A0A424YCW3_9FIRM</name>
<dbReference type="GO" id="GO:0006313">
    <property type="term" value="P:DNA transposition"/>
    <property type="evidence" value="ECO:0007669"/>
    <property type="project" value="InterPro"/>
</dbReference>
<dbReference type="InterPro" id="IPR036515">
    <property type="entry name" value="Transposase_17_sf"/>
</dbReference>
<sequence>MFRRDADKRFYLNNLVNLKKRYLFQLSVYVLMNNHYHLLLQTGKDPLHKIMFCQNMLYNRYFNKSH</sequence>
<dbReference type="Gene3D" id="3.30.70.1290">
    <property type="entry name" value="Transposase IS200-like"/>
    <property type="match status" value="1"/>
</dbReference>
<gene>
    <name evidence="1" type="ORF">D5R97_07500</name>
</gene>
<dbReference type="SUPFAM" id="SSF143422">
    <property type="entry name" value="Transposase IS200-like"/>
    <property type="match status" value="1"/>
</dbReference>
<accession>A0A424YCW3</accession>
<evidence type="ECO:0000313" key="2">
    <source>
        <dbReference type="Proteomes" id="UP000285138"/>
    </source>
</evidence>